<dbReference type="AlphaFoldDB" id="A0AAV7KUL3"/>
<feature type="region of interest" description="Disordered" evidence="1">
    <location>
        <begin position="1"/>
        <end position="101"/>
    </location>
</feature>
<dbReference type="Proteomes" id="UP001066276">
    <property type="component" value="Chromosome 12"/>
</dbReference>
<feature type="compositionally biased region" description="Polar residues" evidence="1">
    <location>
        <begin position="90"/>
        <end position="101"/>
    </location>
</feature>
<comment type="caution">
    <text evidence="2">The sequence shown here is derived from an EMBL/GenBank/DDBJ whole genome shotgun (WGS) entry which is preliminary data.</text>
</comment>
<protein>
    <submittedName>
        <fullName evidence="2">Uncharacterized protein</fullName>
    </submittedName>
</protein>
<gene>
    <name evidence="2" type="ORF">NDU88_003341</name>
</gene>
<feature type="compositionally biased region" description="Basic and acidic residues" evidence="1">
    <location>
        <begin position="1"/>
        <end position="45"/>
    </location>
</feature>
<organism evidence="2 3">
    <name type="scientific">Pleurodeles waltl</name>
    <name type="common">Iberian ribbed newt</name>
    <dbReference type="NCBI Taxonomy" id="8319"/>
    <lineage>
        <taxon>Eukaryota</taxon>
        <taxon>Metazoa</taxon>
        <taxon>Chordata</taxon>
        <taxon>Craniata</taxon>
        <taxon>Vertebrata</taxon>
        <taxon>Euteleostomi</taxon>
        <taxon>Amphibia</taxon>
        <taxon>Batrachia</taxon>
        <taxon>Caudata</taxon>
        <taxon>Salamandroidea</taxon>
        <taxon>Salamandridae</taxon>
        <taxon>Pleurodelinae</taxon>
        <taxon>Pleurodeles</taxon>
    </lineage>
</organism>
<sequence>MEMSKAEKRRKETLRVERKRDERPEKEKDSRIQEDDCPEENRPEKTEEEEQWRSNSPEAPDSPGDYPEARTHHDRSSQVRARGWHWIKKNTGNQTVPEWWG</sequence>
<name>A0AAV7KUL3_PLEWA</name>
<proteinExistence type="predicted"/>
<evidence type="ECO:0000313" key="2">
    <source>
        <dbReference type="EMBL" id="KAJ1083181.1"/>
    </source>
</evidence>
<evidence type="ECO:0000256" key="1">
    <source>
        <dbReference type="SAM" id="MobiDB-lite"/>
    </source>
</evidence>
<evidence type="ECO:0000313" key="3">
    <source>
        <dbReference type="Proteomes" id="UP001066276"/>
    </source>
</evidence>
<keyword evidence="3" id="KW-1185">Reference proteome</keyword>
<dbReference type="EMBL" id="JANPWB010000016">
    <property type="protein sequence ID" value="KAJ1083181.1"/>
    <property type="molecule type" value="Genomic_DNA"/>
</dbReference>
<accession>A0AAV7KUL3</accession>
<feature type="compositionally biased region" description="Basic and acidic residues" evidence="1">
    <location>
        <begin position="67"/>
        <end position="77"/>
    </location>
</feature>
<reference evidence="2" key="1">
    <citation type="journal article" date="2022" name="bioRxiv">
        <title>Sequencing and chromosome-scale assembly of the giantPleurodeles waltlgenome.</title>
        <authorList>
            <person name="Brown T."/>
            <person name="Elewa A."/>
            <person name="Iarovenko S."/>
            <person name="Subramanian E."/>
            <person name="Araus A.J."/>
            <person name="Petzold A."/>
            <person name="Susuki M."/>
            <person name="Suzuki K.-i.T."/>
            <person name="Hayashi T."/>
            <person name="Toyoda A."/>
            <person name="Oliveira C."/>
            <person name="Osipova E."/>
            <person name="Leigh N.D."/>
            <person name="Simon A."/>
            <person name="Yun M.H."/>
        </authorList>
    </citation>
    <scope>NUCLEOTIDE SEQUENCE</scope>
    <source>
        <strain evidence="2">20211129_DDA</strain>
        <tissue evidence="2">Liver</tissue>
    </source>
</reference>